<evidence type="ECO:0000313" key="4">
    <source>
        <dbReference type="EMBL" id="KAJ6841733.1"/>
    </source>
</evidence>
<dbReference type="PANTHER" id="PTHR31852">
    <property type="entry name" value="LATE EMBRYOGENESIS ABUNDANT (LEA) HYDROXYPROLINE-RICH GLYCOPROTEIN FAMILY"/>
    <property type="match status" value="1"/>
</dbReference>
<comment type="caution">
    <text evidence="4">The sequence shown here is derived from an EMBL/GenBank/DDBJ whole genome shotgun (WGS) entry which is preliminary data.</text>
</comment>
<keyword evidence="2" id="KW-0472">Membrane</keyword>
<evidence type="ECO:0000313" key="5">
    <source>
        <dbReference type="Proteomes" id="UP001140949"/>
    </source>
</evidence>
<evidence type="ECO:0000256" key="2">
    <source>
        <dbReference type="SAM" id="Phobius"/>
    </source>
</evidence>
<dbReference type="AlphaFoldDB" id="A0AAX6HLU9"/>
<evidence type="ECO:0000259" key="3">
    <source>
        <dbReference type="Pfam" id="PF03168"/>
    </source>
</evidence>
<gene>
    <name evidence="4" type="ORF">M6B38_304915</name>
</gene>
<sequence>MANQITPVSTEEDVEAPPPPPLPPQSHDQQTKAKDLLAAAIDQTSSKEEKDQEAFPPPIVADEEEADGPSQPPQHLRRRRCLLLCGGCCGATVLVLGLVLLILSFTVLKVKDPTLTMNNMYVDRLAPGLGTWEHPLSLNATFTFDVSLRNPNVASFAYEDSATEFYYLGQMVGVAYAPDGEVGARRTARMNATLDVMLDRVLQTNATASVVDGDALNLTSFTDIRGRVDVAGIYKRDIEVMLNCSMTLDLNSETQSQVLGNQHCLANVR</sequence>
<accession>A0AAX6HLU9</accession>
<organism evidence="4 5">
    <name type="scientific">Iris pallida</name>
    <name type="common">Sweet iris</name>
    <dbReference type="NCBI Taxonomy" id="29817"/>
    <lineage>
        <taxon>Eukaryota</taxon>
        <taxon>Viridiplantae</taxon>
        <taxon>Streptophyta</taxon>
        <taxon>Embryophyta</taxon>
        <taxon>Tracheophyta</taxon>
        <taxon>Spermatophyta</taxon>
        <taxon>Magnoliopsida</taxon>
        <taxon>Liliopsida</taxon>
        <taxon>Asparagales</taxon>
        <taxon>Iridaceae</taxon>
        <taxon>Iridoideae</taxon>
        <taxon>Irideae</taxon>
        <taxon>Iris</taxon>
    </lineage>
</organism>
<dbReference type="EMBL" id="JANAVB010008399">
    <property type="protein sequence ID" value="KAJ6841733.1"/>
    <property type="molecule type" value="Genomic_DNA"/>
</dbReference>
<keyword evidence="2" id="KW-1133">Transmembrane helix</keyword>
<dbReference type="InterPro" id="IPR004864">
    <property type="entry name" value="LEA_2"/>
</dbReference>
<dbReference type="Pfam" id="PF03168">
    <property type="entry name" value="LEA_2"/>
    <property type="match status" value="1"/>
</dbReference>
<keyword evidence="2" id="KW-0812">Transmembrane</keyword>
<feature type="transmembrane region" description="Helical" evidence="2">
    <location>
        <begin position="81"/>
        <end position="108"/>
    </location>
</feature>
<evidence type="ECO:0000256" key="1">
    <source>
        <dbReference type="SAM" id="MobiDB-lite"/>
    </source>
</evidence>
<dbReference type="Gene3D" id="2.60.40.1820">
    <property type="match status" value="1"/>
</dbReference>
<dbReference type="InterPro" id="IPR055301">
    <property type="entry name" value="Lea14-like_2"/>
</dbReference>
<protein>
    <recommendedName>
        <fullName evidence="3">Late embryogenesis abundant protein LEA-2 subgroup domain-containing protein</fullName>
    </recommendedName>
</protein>
<proteinExistence type="predicted"/>
<feature type="region of interest" description="Disordered" evidence="1">
    <location>
        <begin position="1"/>
        <end position="74"/>
    </location>
</feature>
<dbReference type="Proteomes" id="UP001140949">
    <property type="component" value="Unassembled WGS sequence"/>
</dbReference>
<reference evidence="4" key="2">
    <citation type="submission" date="2023-04" db="EMBL/GenBank/DDBJ databases">
        <authorList>
            <person name="Bruccoleri R.E."/>
            <person name="Oakeley E.J."/>
            <person name="Faust A.-M."/>
            <person name="Dessus-Babus S."/>
            <person name="Altorfer M."/>
            <person name="Burckhardt D."/>
            <person name="Oertli M."/>
            <person name="Naumann U."/>
            <person name="Petersen F."/>
            <person name="Wong J."/>
        </authorList>
    </citation>
    <scope>NUCLEOTIDE SEQUENCE</scope>
    <source>
        <strain evidence="4">GSM-AAB239-AS_SAM_17_03QT</strain>
        <tissue evidence="4">Leaf</tissue>
    </source>
</reference>
<feature type="domain" description="Late embryogenesis abundant protein LEA-2 subgroup" evidence="3">
    <location>
        <begin position="146"/>
        <end position="245"/>
    </location>
</feature>
<reference evidence="4" key="1">
    <citation type="journal article" date="2023" name="GigaByte">
        <title>Genome assembly of the bearded iris, Iris pallida Lam.</title>
        <authorList>
            <person name="Bruccoleri R.E."/>
            <person name="Oakeley E.J."/>
            <person name="Faust A.M.E."/>
            <person name="Altorfer M."/>
            <person name="Dessus-Babus S."/>
            <person name="Burckhardt D."/>
            <person name="Oertli M."/>
            <person name="Naumann U."/>
            <person name="Petersen F."/>
            <person name="Wong J."/>
        </authorList>
    </citation>
    <scope>NUCLEOTIDE SEQUENCE</scope>
    <source>
        <strain evidence="4">GSM-AAB239-AS_SAM_17_03QT</strain>
    </source>
</reference>
<name>A0AAX6HLU9_IRIPA</name>
<keyword evidence="5" id="KW-1185">Reference proteome</keyword>